<dbReference type="OrthoDB" id="5345392at2759"/>
<evidence type="ECO:0000256" key="4">
    <source>
        <dbReference type="ARBA" id="ARBA00022989"/>
    </source>
</evidence>
<dbReference type="GO" id="GO:0061668">
    <property type="term" value="P:mitochondrial ribosome assembly"/>
    <property type="evidence" value="ECO:0007669"/>
    <property type="project" value="TreeGrafter"/>
</dbReference>
<evidence type="ECO:0000256" key="3">
    <source>
        <dbReference type="ARBA" id="ARBA00022692"/>
    </source>
</evidence>
<dbReference type="InParanoid" id="A0A6J0RIR8"/>
<dbReference type="Pfam" id="PF04117">
    <property type="entry name" value="Mpv17_PMP22"/>
    <property type="match status" value="1"/>
</dbReference>
<dbReference type="GO" id="GO:0016020">
    <property type="term" value="C:membrane"/>
    <property type="evidence" value="ECO:0007669"/>
    <property type="project" value="UniProtKB-SubCell"/>
</dbReference>
<name>A0A6J0RIR8_BACDO</name>
<comment type="subcellular location">
    <subcellularLocation>
        <location evidence="1">Membrane</location>
        <topology evidence="1">Multi-pass membrane protein</topology>
    </subcellularLocation>
</comment>
<protein>
    <submittedName>
        <fullName evidence="8">Mpv17-like protein 2</fullName>
    </submittedName>
</protein>
<evidence type="ECO:0000256" key="6">
    <source>
        <dbReference type="RuleBase" id="RU363053"/>
    </source>
</evidence>
<comment type="similarity">
    <text evidence="2 6">Belongs to the peroxisomal membrane protein PXMP2/4 family.</text>
</comment>
<keyword evidence="4 6" id="KW-1133">Transmembrane helix</keyword>
<gene>
    <name evidence="8" type="primary">LOC109579309</name>
</gene>
<reference evidence="8" key="1">
    <citation type="submission" date="2025-08" db="UniProtKB">
        <authorList>
            <consortium name="RefSeq"/>
        </authorList>
    </citation>
    <scope>IDENTIFICATION</scope>
    <source>
        <tissue evidence="8">Adult</tissue>
    </source>
</reference>
<keyword evidence="7" id="KW-1185">Reference proteome</keyword>
<dbReference type="PANTHER" id="PTHR11266">
    <property type="entry name" value="PEROXISOMAL MEMBRANE PROTEIN 2, PXMP2 MPV17"/>
    <property type="match status" value="1"/>
</dbReference>
<dbReference type="AlphaFoldDB" id="A0A6J0RIR8"/>
<keyword evidence="5 6" id="KW-0472">Membrane</keyword>
<evidence type="ECO:0000313" key="7">
    <source>
        <dbReference type="Proteomes" id="UP001652620"/>
    </source>
</evidence>
<sequence>MSFIYRLSKIAFGKKYLFYTNSGISFILSGVADIIDQSYEKYSGKRKEWSPRRTFSMCIAGLCSGVVCHHWYIYLDKRLQGTNIKTVMLKIVLDEAICSPVYLTVFFTTLGFMEGHTIQHSLQELRNKMWKIYRFEWVLWPPAQFINFYFLPTQVRVLYVYMISLIHITYTAHVTHDGD</sequence>
<dbReference type="GeneID" id="109579309"/>
<evidence type="ECO:0000256" key="2">
    <source>
        <dbReference type="ARBA" id="ARBA00006824"/>
    </source>
</evidence>
<feature type="transmembrane region" description="Helical" evidence="6">
    <location>
        <begin position="87"/>
        <end position="112"/>
    </location>
</feature>
<accession>A0A6J0RIR8</accession>
<evidence type="ECO:0000256" key="1">
    <source>
        <dbReference type="ARBA" id="ARBA00004141"/>
    </source>
</evidence>
<dbReference type="RefSeq" id="XP_019844659.2">
    <property type="nucleotide sequence ID" value="XM_019989100.3"/>
</dbReference>
<dbReference type="InterPro" id="IPR007248">
    <property type="entry name" value="Mpv17_PMP22"/>
</dbReference>
<keyword evidence="3 6" id="KW-0812">Transmembrane</keyword>
<evidence type="ECO:0000256" key="5">
    <source>
        <dbReference type="ARBA" id="ARBA00023136"/>
    </source>
</evidence>
<evidence type="ECO:0000313" key="8">
    <source>
        <dbReference type="RefSeq" id="XP_019844659.2"/>
    </source>
</evidence>
<feature type="transmembrane region" description="Helical" evidence="6">
    <location>
        <begin position="55"/>
        <end position="75"/>
    </location>
</feature>
<dbReference type="GO" id="GO:0005739">
    <property type="term" value="C:mitochondrion"/>
    <property type="evidence" value="ECO:0007669"/>
    <property type="project" value="TreeGrafter"/>
</dbReference>
<organism evidence="7 8">
    <name type="scientific">Bactrocera dorsalis</name>
    <name type="common">Oriental fruit fly</name>
    <name type="synonym">Dacus dorsalis</name>
    <dbReference type="NCBI Taxonomy" id="27457"/>
    <lineage>
        <taxon>Eukaryota</taxon>
        <taxon>Metazoa</taxon>
        <taxon>Ecdysozoa</taxon>
        <taxon>Arthropoda</taxon>
        <taxon>Hexapoda</taxon>
        <taxon>Insecta</taxon>
        <taxon>Pterygota</taxon>
        <taxon>Neoptera</taxon>
        <taxon>Endopterygota</taxon>
        <taxon>Diptera</taxon>
        <taxon>Brachycera</taxon>
        <taxon>Muscomorpha</taxon>
        <taxon>Tephritoidea</taxon>
        <taxon>Tephritidae</taxon>
        <taxon>Bactrocera</taxon>
        <taxon>Bactrocera</taxon>
    </lineage>
</organism>
<feature type="transmembrane region" description="Helical" evidence="6">
    <location>
        <begin position="16"/>
        <end position="35"/>
    </location>
</feature>
<dbReference type="Proteomes" id="UP001652620">
    <property type="component" value="Chromosome 4"/>
</dbReference>
<dbReference type="KEGG" id="bdr:109579309"/>
<feature type="transmembrane region" description="Helical" evidence="6">
    <location>
        <begin position="132"/>
        <end position="151"/>
    </location>
</feature>
<proteinExistence type="inferred from homology"/>
<dbReference type="PANTHER" id="PTHR11266:SF8">
    <property type="entry name" value="MPV17-LIKE PROTEIN 2"/>
    <property type="match status" value="1"/>
</dbReference>